<evidence type="ECO:0000313" key="3">
    <source>
        <dbReference type="Proteomes" id="UP001596492"/>
    </source>
</evidence>
<keyword evidence="1" id="KW-1133">Transmembrane helix</keyword>
<feature type="transmembrane region" description="Helical" evidence="1">
    <location>
        <begin position="74"/>
        <end position="96"/>
    </location>
</feature>
<dbReference type="PANTHER" id="PTHR34821">
    <property type="entry name" value="INNER MEMBRANE PROTEIN YDCZ"/>
    <property type="match status" value="1"/>
</dbReference>
<evidence type="ECO:0000313" key="2">
    <source>
        <dbReference type="EMBL" id="MFC7291652.1"/>
    </source>
</evidence>
<sequence>MPSLGLTSLLLLCAAFLGGVVVSAQGMVNGKLNQVLGSPIQAAFISFTGGWLILTTLLVVTGQGLPTFSKLSTAPWWAMLGGVAGSFIVASTAFGVPRVGVTVWFAVLLAGQLIAALIFDHIGAFDQEVRHITAEKVIGVIALFGGAWLILKP</sequence>
<feature type="transmembrane region" description="Helical" evidence="1">
    <location>
        <begin position="102"/>
        <end position="122"/>
    </location>
</feature>
<proteinExistence type="predicted"/>
<dbReference type="EMBL" id="JBHTBR010000004">
    <property type="protein sequence ID" value="MFC7291652.1"/>
    <property type="molecule type" value="Genomic_DNA"/>
</dbReference>
<reference evidence="3" key="1">
    <citation type="journal article" date="2019" name="Int. J. Syst. Evol. Microbiol.">
        <title>The Global Catalogue of Microorganisms (GCM) 10K type strain sequencing project: providing services to taxonomists for standard genome sequencing and annotation.</title>
        <authorList>
            <consortium name="The Broad Institute Genomics Platform"/>
            <consortium name="The Broad Institute Genome Sequencing Center for Infectious Disease"/>
            <person name="Wu L."/>
            <person name="Ma J."/>
        </authorList>
    </citation>
    <scope>NUCLEOTIDE SEQUENCE [LARGE SCALE GENOMIC DNA]</scope>
    <source>
        <strain evidence="3">CCUG 51308</strain>
    </source>
</reference>
<dbReference type="Proteomes" id="UP001596492">
    <property type="component" value="Unassembled WGS sequence"/>
</dbReference>
<protein>
    <submittedName>
        <fullName evidence="2">DMT family transporter</fullName>
    </submittedName>
</protein>
<dbReference type="PANTHER" id="PTHR34821:SF2">
    <property type="entry name" value="INNER MEMBRANE PROTEIN YDCZ"/>
    <property type="match status" value="1"/>
</dbReference>
<evidence type="ECO:0000256" key="1">
    <source>
        <dbReference type="SAM" id="Phobius"/>
    </source>
</evidence>
<dbReference type="InterPro" id="IPR006750">
    <property type="entry name" value="YdcZ"/>
</dbReference>
<dbReference type="Pfam" id="PF04657">
    <property type="entry name" value="DMT_YdcZ"/>
    <property type="match status" value="1"/>
</dbReference>
<accession>A0ABW2IKY8</accession>
<keyword evidence="3" id="KW-1185">Reference proteome</keyword>
<feature type="transmembrane region" description="Helical" evidence="1">
    <location>
        <begin position="40"/>
        <end position="62"/>
    </location>
</feature>
<name>A0ABW2IKY8_9PROT</name>
<keyword evidence="1" id="KW-0472">Membrane</keyword>
<feature type="transmembrane region" description="Helical" evidence="1">
    <location>
        <begin position="134"/>
        <end position="151"/>
    </location>
</feature>
<keyword evidence="1" id="KW-0812">Transmembrane</keyword>
<organism evidence="2 3">
    <name type="scientific">Hirschia litorea</name>
    <dbReference type="NCBI Taxonomy" id="1199156"/>
    <lineage>
        <taxon>Bacteria</taxon>
        <taxon>Pseudomonadati</taxon>
        <taxon>Pseudomonadota</taxon>
        <taxon>Alphaproteobacteria</taxon>
        <taxon>Hyphomonadales</taxon>
        <taxon>Hyphomonadaceae</taxon>
        <taxon>Hirschia</taxon>
    </lineage>
</organism>
<dbReference type="RefSeq" id="WP_382166888.1">
    <property type="nucleotide sequence ID" value="NZ_JBHTBR010000004.1"/>
</dbReference>
<gene>
    <name evidence="2" type="ORF">ACFQS8_08495</name>
</gene>
<comment type="caution">
    <text evidence="2">The sequence shown here is derived from an EMBL/GenBank/DDBJ whole genome shotgun (WGS) entry which is preliminary data.</text>
</comment>